<feature type="region of interest" description="Disordered" evidence="1">
    <location>
        <begin position="685"/>
        <end position="723"/>
    </location>
</feature>
<dbReference type="Gene3D" id="1.10.10.10">
    <property type="entry name" value="Winged helix-like DNA-binding domain superfamily/Winged helix DNA-binding domain"/>
    <property type="match status" value="1"/>
</dbReference>
<reference evidence="5" key="1">
    <citation type="submission" date="2020-11" db="EMBL/GenBank/DDBJ databases">
        <authorList>
            <person name="Koelle M."/>
            <person name="Horta M.A.C."/>
            <person name="Nowrousian M."/>
            <person name="Ohm R.A."/>
            <person name="Benz P."/>
            <person name="Pilgard A."/>
        </authorList>
    </citation>
    <scope>NUCLEOTIDE SEQUENCE</scope>
    <source>
        <strain evidence="5">FPRL280</strain>
    </source>
</reference>
<keyword evidence="2" id="KW-0472">Membrane</keyword>
<keyword evidence="2" id="KW-0812">Transmembrane</keyword>
<feature type="compositionally biased region" description="Basic and acidic residues" evidence="1">
    <location>
        <begin position="654"/>
        <end position="669"/>
    </location>
</feature>
<dbReference type="InterPro" id="IPR006785">
    <property type="entry name" value="Pex14_N"/>
</dbReference>
<keyword evidence="2" id="KW-1133">Transmembrane helix</keyword>
<feature type="region of interest" description="Disordered" evidence="1">
    <location>
        <begin position="643"/>
        <end position="671"/>
    </location>
</feature>
<protein>
    <recommendedName>
        <fullName evidence="4">Peroxisome membrane anchor protein Pex14p N-terminal domain-containing protein</fullName>
    </recommendedName>
</protein>
<evidence type="ECO:0000256" key="3">
    <source>
        <dbReference type="SAM" id="SignalP"/>
    </source>
</evidence>
<feature type="transmembrane region" description="Helical" evidence="2">
    <location>
        <begin position="416"/>
        <end position="440"/>
    </location>
</feature>
<feature type="transmembrane region" description="Helical" evidence="2">
    <location>
        <begin position="229"/>
        <end position="247"/>
    </location>
</feature>
<sequence>MAPLRAGMLLTFLVLLLAFCITPALSLPLLTSPTCRQDLSIVWNLLGFFATNFLAHAATVPPSLDTDTYIRIGRWKTFIPWPPIVALFLPNTGLIRSCFMMLHAYYVSCLDEVSIALMSGAMIIVAREPCWEPPEGREELVHMRLPEGFDDIPDQHSAESFAQIEVEPLGDKVEEIDPSDWATYGDVQVPEGYTCCVHNALGNIEFAQGLLLSNVEDTRHIKLCRPKSWTAIILSIVQLVSAIISLYDSRGDQIDRFGYAAYGLSVAPYALMSLVNLLCAGHRGEWPCRYVLRTAILEEAERRESARFDGAVGVVKPLELADDEEKASLTESVDPDIKEGYTAAYLSVEIEPGSASKTLVVRVDGIRRRFRLSPTTSAGSSAYTFGVASINDRVSPSAPTEMEFFGTHYPFPSFKFLVLAINFVLFIALLYAGIILPYVIIFVLTRFKPGQSTVGERAWMMAWVVASQVSGFTWGFLFLARLSRTVFWVLLPVLMTPAVGGFYFVAKISVACGQYGAYFRQPQPIRPIMALAKRSELGAPQLSAQCTLFDCTWPTMRYSNCTPDGPSQKCSSLSSPRTSALRNPFEPAYTEKRTGEISPAIEPTNCTRTGAFLADARSLGSSVRDQIEPLIIELLGNSFANAEIEPDEIEEPVDERSEEASPDARKDLYSGDLCHGCKMQEAMGKAMDDHDKDQGVQQQQPPSVEAEATSATSSAEDGAPSNDRSDLLVKARAFLASPQVRHEDNIAKSRFLKEKGLDDAEIDSLLQDQPPQLPLLPPRTYPQPPPSNLPNLLLGVARIVSWIAGGSAALLLVYFRFLYPRIAKTFQARHSLRSHHKDLLSKLTESLESLKATQVASSAVLPRPEPFQDTQYSHCQTLDEVVKACAGRQDVPEVTLLRCAISDVKASSKTATTDEIFLALEANLPWLKQSDGSNEYEVYHPPNWLPHPLKARLQEKVWQTLSTSAFFRSEETGGSTVWSYIAPSLPSPSPLLQSLTGLKSSLSSHSPPRESRFEHTMQAVASLTGYIATQTYATFRMPTAPFGAGLGAPGLSTEEEEVRREIRALKGLVLNRMMQVYFILSYDIQSQCEPRGPGILRTPAFNGKMSTGTMKLLPPLRTFGARIIKLSFALISIRFLSKTCAWMNINRQ</sequence>
<comment type="caution">
    <text evidence="5">The sequence shown here is derived from an EMBL/GenBank/DDBJ whole genome shotgun (WGS) entry which is preliminary data.</text>
</comment>
<evidence type="ECO:0000259" key="4">
    <source>
        <dbReference type="Pfam" id="PF04695"/>
    </source>
</evidence>
<evidence type="ECO:0000256" key="1">
    <source>
        <dbReference type="SAM" id="MobiDB-lite"/>
    </source>
</evidence>
<feature type="transmembrane region" description="Helical" evidence="2">
    <location>
        <begin position="259"/>
        <end position="279"/>
    </location>
</feature>
<keyword evidence="3" id="KW-0732">Signal</keyword>
<reference evidence="5" key="2">
    <citation type="journal article" name="Front. Microbiol.">
        <title>Degradative Capacity of Two Strains of Rhodonia placenta: From Phenotype to Genotype.</title>
        <authorList>
            <person name="Kolle M."/>
            <person name="Horta M.A.C."/>
            <person name="Nowrousian M."/>
            <person name="Ohm R.A."/>
            <person name="Benz J.P."/>
            <person name="Pilgard A."/>
        </authorList>
    </citation>
    <scope>NUCLEOTIDE SEQUENCE</scope>
    <source>
        <strain evidence="5">FPRL280</strain>
    </source>
</reference>
<proteinExistence type="predicted"/>
<feature type="chain" id="PRO_5034835020" description="Peroxisome membrane anchor protein Pex14p N-terminal domain-containing protein" evidence="3">
    <location>
        <begin position="27"/>
        <end position="1148"/>
    </location>
</feature>
<feature type="transmembrane region" description="Helical" evidence="2">
    <location>
        <begin position="460"/>
        <end position="479"/>
    </location>
</feature>
<feature type="transmembrane region" description="Helical" evidence="2">
    <location>
        <begin position="486"/>
        <end position="506"/>
    </location>
</feature>
<evidence type="ECO:0000256" key="2">
    <source>
        <dbReference type="SAM" id="Phobius"/>
    </source>
</evidence>
<feature type="domain" description="Peroxisome membrane anchor protein Pex14p N-terminal" evidence="4">
    <location>
        <begin position="723"/>
        <end position="767"/>
    </location>
</feature>
<organism evidence="5 6">
    <name type="scientific">Rhodonia placenta</name>
    <dbReference type="NCBI Taxonomy" id="104341"/>
    <lineage>
        <taxon>Eukaryota</taxon>
        <taxon>Fungi</taxon>
        <taxon>Dikarya</taxon>
        <taxon>Basidiomycota</taxon>
        <taxon>Agaricomycotina</taxon>
        <taxon>Agaricomycetes</taxon>
        <taxon>Polyporales</taxon>
        <taxon>Adustoporiaceae</taxon>
        <taxon>Rhodonia</taxon>
    </lineage>
</organism>
<name>A0A8H7U270_9APHY</name>
<evidence type="ECO:0000313" key="6">
    <source>
        <dbReference type="Proteomes" id="UP000639403"/>
    </source>
</evidence>
<dbReference type="Proteomes" id="UP000639403">
    <property type="component" value="Unassembled WGS sequence"/>
</dbReference>
<dbReference type="InterPro" id="IPR036388">
    <property type="entry name" value="WH-like_DNA-bd_sf"/>
</dbReference>
<evidence type="ECO:0000313" key="5">
    <source>
        <dbReference type="EMBL" id="KAF9813559.1"/>
    </source>
</evidence>
<dbReference type="AlphaFoldDB" id="A0A8H7U270"/>
<dbReference type="EMBL" id="JADOXO010000101">
    <property type="protein sequence ID" value="KAF9813559.1"/>
    <property type="molecule type" value="Genomic_DNA"/>
</dbReference>
<dbReference type="Pfam" id="PF04695">
    <property type="entry name" value="Pex14_N"/>
    <property type="match status" value="1"/>
</dbReference>
<feature type="compositionally biased region" description="Acidic residues" evidence="1">
    <location>
        <begin position="644"/>
        <end position="653"/>
    </location>
</feature>
<feature type="signal peptide" evidence="3">
    <location>
        <begin position="1"/>
        <end position="26"/>
    </location>
</feature>
<gene>
    <name evidence="5" type="ORF">IEO21_05491</name>
</gene>
<feature type="compositionally biased region" description="Low complexity" evidence="1">
    <location>
        <begin position="705"/>
        <end position="716"/>
    </location>
</feature>
<feature type="transmembrane region" description="Helical" evidence="2">
    <location>
        <begin position="42"/>
        <end position="64"/>
    </location>
</feature>
<accession>A0A8H7U270</accession>